<dbReference type="Proteomes" id="UP000190074">
    <property type="component" value="Unassembled WGS sequence"/>
</dbReference>
<organism evidence="12 13">
    <name type="scientific">Mycobacteroides abscessus subsp. massiliense</name>
    <dbReference type="NCBI Taxonomy" id="1962118"/>
    <lineage>
        <taxon>Bacteria</taxon>
        <taxon>Bacillati</taxon>
        <taxon>Actinomycetota</taxon>
        <taxon>Actinomycetes</taxon>
        <taxon>Mycobacteriales</taxon>
        <taxon>Mycobacteriaceae</taxon>
        <taxon>Mycobacteroides</taxon>
        <taxon>Mycobacteroides abscessus</taxon>
    </lineage>
</organism>
<dbReference type="PANTHER" id="PTHR30194">
    <property type="entry name" value="CROSSOVER JUNCTION ENDODEOXYRIBONUCLEASE RUVC"/>
    <property type="match status" value="1"/>
</dbReference>
<protein>
    <submittedName>
        <fullName evidence="12">Holliday junction resolvase</fullName>
    </submittedName>
</protein>
<sequence length="221" mass="23990">MTIVLGIDPSLRSTGLAVLRDGAPAALHSIGYGGHDGDSYATRSRRVRAVCRSVIEWALRDGLPDLAVIEGPAYGQFLPSTFDRSGLWHGLYGALDAKKVPVAVVPPQTRAKWATGSGRAQKGEVLSNVREWFPGIKVLNHDIADAAVLALMGSVRFGTPMPAMVRERLESMKKIHQPATGKDGRTVCTSCRPVVRWPCITALYAYTTEKLERLEAAAWPQ</sequence>
<keyword evidence="6" id="KW-0227">DNA damage</keyword>
<dbReference type="GO" id="GO:0004520">
    <property type="term" value="F:DNA endonuclease activity"/>
    <property type="evidence" value="ECO:0007669"/>
    <property type="project" value="InterPro"/>
</dbReference>
<proteinExistence type="inferred from homology"/>
<evidence type="ECO:0000256" key="10">
    <source>
        <dbReference type="ARBA" id="ARBA00023172"/>
    </source>
</evidence>
<evidence type="ECO:0000256" key="6">
    <source>
        <dbReference type="ARBA" id="ARBA00022763"/>
    </source>
</evidence>
<dbReference type="EMBL" id="FVGW01000022">
    <property type="protein sequence ID" value="SKM99911.1"/>
    <property type="molecule type" value="Genomic_DNA"/>
</dbReference>
<evidence type="ECO:0000256" key="5">
    <source>
        <dbReference type="ARBA" id="ARBA00022759"/>
    </source>
</evidence>
<dbReference type="GO" id="GO:0006281">
    <property type="term" value="P:DNA repair"/>
    <property type="evidence" value="ECO:0007669"/>
    <property type="project" value="UniProtKB-KW"/>
</dbReference>
<dbReference type="InterPro" id="IPR002176">
    <property type="entry name" value="X-over_junc_endoDNase_RuvC"/>
</dbReference>
<dbReference type="SUPFAM" id="SSF53098">
    <property type="entry name" value="Ribonuclease H-like"/>
    <property type="match status" value="1"/>
</dbReference>
<dbReference type="PRINTS" id="PR00696">
    <property type="entry name" value="RSOLVASERUVC"/>
</dbReference>
<dbReference type="AlphaFoldDB" id="A0A1T8V475"/>
<keyword evidence="9" id="KW-0238">DNA-binding</keyword>
<evidence type="ECO:0000256" key="2">
    <source>
        <dbReference type="ARBA" id="ARBA00022490"/>
    </source>
</evidence>
<reference evidence="12 13" key="1">
    <citation type="submission" date="2016-11" db="EMBL/GenBank/DDBJ databases">
        <authorList>
            <consortium name="Pathogen Informatics"/>
        </authorList>
    </citation>
    <scope>NUCLEOTIDE SEQUENCE [LARGE SCALE GENOMIC DNA]</scope>
    <source>
        <strain evidence="12 13">911</strain>
    </source>
</reference>
<evidence type="ECO:0000256" key="8">
    <source>
        <dbReference type="ARBA" id="ARBA00022842"/>
    </source>
</evidence>
<accession>A0A1T8V475</accession>
<dbReference type="GO" id="GO:0003677">
    <property type="term" value="F:DNA binding"/>
    <property type="evidence" value="ECO:0007669"/>
    <property type="project" value="UniProtKB-KW"/>
</dbReference>
<dbReference type="GO" id="GO:0006310">
    <property type="term" value="P:DNA recombination"/>
    <property type="evidence" value="ECO:0007669"/>
    <property type="project" value="UniProtKB-KW"/>
</dbReference>
<evidence type="ECO:0000313" key="12">
    <source>
        <dbReference type="EMBL" id="SKM99911.1"/>
    </source>
</evidence>
<evidence type="ECO:0000256" key="9">
    <source>
        <dbReference type="ARBA" id="ARBA00023125"/>
    </source>
</evidence>
<evidence type="ECO:0000256" key="4">
    <source>
        <dbReference type="ARBA" id="ARBA00022723"/>
    </source>
</evidence>
<keyword evidence="5" id="KW-0255">Endonuclease</keyword>
<evidence type="ECO:0000256" key="7">
    <source>
        <dbReference type="ARBA" id="ARBA00022801"/>
    </source>
</evidence>
<keyword evidence="2" id="KW-0963">Cytoplasm</keyword>
<dbReference type="GO" id="GO:0016787">
    <property type="term" value="F:hydrolase activity"/>
    <property type="evidence" value="ECO:0007669"/>
    <property type="project" value="UniProtKB-KW"/>
</dbReference>
<keyword evidence="3" id="KW-0540">Nuclease</keyword>
<keyword evidence="10" id="KW-0233">DNA recombination</keyword>
<keyword evidence="11" id="KW-0234">DNA repair</keyword>
<dbReference type="Gene3D" id="3.30.420.10">
    <property type="entry name" value="Ribonuclease H-like superfamily/Ribonuclease H"/>
    <property type="match status" value="1"/>
</dbReference>
<evidence type="ECO:0000256" key="1">
    <source>
        <dbReference type="ARBA" id="ARBA00009518"/>
    </source>
</evidence>
<keyword evidence="7" id="KW-0378">Hydrolase</keyword>
<dbReference type="GO" id="GO:0046872">
    <property type="term" value="F:metal ion binding"/>
    <property type="evidence" value="ECO:0007669"/>
    <property type="project" value="UniProtKB-KW"/>
</dbReference>
<evidence type="ECO:0000256" key="11">
    <source>
        <dbReference type="ARBA" id="ARBA00023204"/>
    </source>
</evidence>
<keyword evidence="4" id="KW-0479">Metal-binding</keyword>
<dbReference type="InterPro" id="IPR012337">
    <property type="entry name" value="RNaseH-like_sf"/>
</dbReference>
<dbReference type="InterPro" id="IPR036397">
    <property type="entry name" value="RNaseH_sf"/>
</dbReference>
<evidence type="ECO:0000256" key="3">
    <source>
        <dbReference type="ARBA" id="ARBA00022722"/>
    </source>
</evidence>
<comment type="similarity">
    <text evidence="1">Belongs to the RuvC family.</text>
</comment>
<keyword evidence="8" id="KW-0460">Magnesium</keyword>
<dbReference type="PANTHER" id="PTHR30194:SF3">
    <property type="entry name" value="CROSSOVER JUNCTION ENDODEOXYRIBONUCLEASE RUVC"/>
    <property type="match status" value="1"/>
</dbReference>
<dbReference type="Pfam" id="PF02075">
    <property type="entry name" value="RuvC"/>
    <property type="match status" value="1"/>
</dbReference>
<evidence type="ECO:0000313" key="13">
    <source>
        <dbReference type="Proteomes" id="UP000190074"/>
    </source>
</evidence>
<dbReference type="RefSeq" id="WP_236745824.1">
    <property type="nucleotide sequence ID" value="NZ_FVGW01000022.1"/>
</dbReference>
<gene>
    <name evidence="12" type="ORF">SAMEA2259716_05710</name>
</gene>
<name>A0A1T8V475_9MYCO</name>